<organism evidence="1">
    <name type="scientific">Siphoviridae sp. ctLsx2</name>
    <dbReference type="NCBI Taxonomy" id="2826254"/>
    <lineage>
        <taxon>Viruses</taxon>
        <taxon>Duplodnaviria</taxon>
        <taxon>Heunggongvirae</taxon>
        <taxon>Uroviricota</taxon>
        <taxon>Caudoviricetes</taxon>
    </lineage>
</organism>
<evidence type="ECO:0008006" key="2">
    <source>
        <dbReference type="Google" id="ProtNLM"/>
    </source>
</evidence>
<proteinExistence type="predicted"/>
<name>A0A8S5QS81_9CAUD</name>
<reference evidence="1" key="1">
    <citation type="journal article" date="2021" name="Proc. Natl. Acad. Sci. U.S.A.">
        <title>A Catalog of Tens of Thousands of Viruses from Human Metagenomes Reveals Hidden Associations with Chronic Diseases.</title>
        <authorList>
            <person name="Tisza M.J."/>
            <person name="Buck C.B."/>
        </authorList>
    </citation>
    <scope>NUCLEOTIDE SEQUENCE</scope>
    <source>
        <strain evidence="1">CtLsx2</strain>
    </source>
</reference>
<dbReference type="EMBL" id="BK015728">
    <property type="protein sequence ID" value="DAE22143.1"/>
    <property type="molecule type" value="Genomic_DNA"/>
</dbReference>
<sequence>MRYDLPVSVEVNGTEYEIRSDYRDILTIIEAISDKDFTEADKAEAMLDIFYPDFDNMPERDYEEAIQKCIWFINCGEPYREEKRTAKLMDWQQDFPLIVAPVNKVLGEEVRSMPYLHWWTWNTAYTEIGDCMFAQVVNIRRKKSKGEKLDKSEQEFYRKNRHLIDFQKQYTEQDEAVISRWI</sequence>
<accession>A0A8S5QS81</accession>
<evidence type="ECO:0000313" key="1">
    <source>
        <dbReference type="EMBL" id="DAE22143.1"/>
    </source>
</evidence>
<protein>
    <recommendedName>
        <fullName evidence="2">Bacteriophage Gp15 protein</fullName>
    </recommendedName>
</protein>
<dbReference type="Pfam" id="PF06854">
    <property type="entry name" value="Phage_Gp15"/>
    <property type="match status" value="1"/>
</dbReference>
<dbReference type="InterPro" id="IPR009660">
    <property type="entry name" value="Phage_A500_Gp15"/>
</dbReference>